<evidence type="ECO:0000313" key="2">
    <source>
        <dbReference type="EMBL" id="OMP68728.1"/>
    </source>
</evidence>
<comment type="caution">
    <text evidence="2">The sequence shown here is derived from an EMBL/GenBank/DDBJ whole genome shotgun (WGS) entry which is preliminary data.</text>
</comment>
<dbReference type="InterPro" id="IPR001279">
    <property type="entry name" value="Metallo-B-lactamas"/>
</dbReference>
<keyword evidence="3" id="KW-1185">Reference proteome</keyword>
<evidence type="ECO:0000259" key="1">
    <source>
        <dbReference type="Pfam" id="PF00753"/>
    </source>
</evidence>
<reference evidence="2 3" key="1">
    <citation type="submission" date="2016-12" db="EMBL/GenBank/DDBJ databases">
        <title>Domibacillus sp. SAB 38T whole genome sequencing.</title>
        <authorList>
            <person name="Verma A."/>
            <person name="Ojha A.K."/>
            <person name="Krishnamurthi S."/>
        </authorList>
    </citation>
    <scope>NUCLEOTIDE SEQUENCE [LARGE SCALE GENOMIC DNA]</scope>
    <source>
        <strain evidence="2 3">SAB 38</strain>
    </source>
</reference>
<dbReference type="SUPFAM" id="SSF56281">
    <property type="entry name" value="Metallo-hydrolase/oxidoreductase"/>
    <property type="match status" value="1"/>
</dbReference>
<evidence type="ECO:0000313" key="3">
    <source>
        <dbReference type="Proteomes" id="UP000188613"/>
    </source>
</evidence>
<accession>A0A1V2ACK3</accession>
<dbReference type="OrthoDB" id="9783680at2"/>
<dbReference type="PANTHER" id="PTHR30619">
    <property type="entry name" value="DNA INTERNALIZATION/COMPETENCE PROTEIN COMEC/REC2"/>
    <property type="match status" value="1"/>
</dbReference>
<organism evidence="2 3">
    <name type="scientific">Domibacillus epiphyticus</name>
    <dbReference type="NCBI Taxonomy" id="1714355"/>
    <lineage>
        <taxon>Bacteria</taxon>
        <taxon>Bacillati</taxon>
        <taxon>Bacillota</taxon>
        <taxon>Bacilli</taxon>
        <taxon>Bacillales</taxon>
        <taxon>Bacillaceae</taxon>
        <taxon>Domibacillus</taxon>
    </lineage>
</organism>
<dbReference type="Gene3D" id="3.60.15.10">
    <property type="entry name" value="Ribonuclease Z/Hydroxyacylglutathione hydrolase-like"/>
    <property type="match status" value="1"/>
</dbReference>
<gene>
    <name evidence="2" type="ORF">BTO28_01375</name>
</gene>
<name>A0A1V2ACK3_9BACI</name>
<dbReference type="Pfam" id="PF00753">
    <property type="entry name" value="Lactamase_B"/>
    <property type="match status" value="1"/>
</dbReference>
<dbReference type="EMBL" id="MSFI01000001">
    <property type="protein sequence ID" value="OMP68728.1"/>
    <property type="molecule type" value="Genomic_DNA"/>
</dbReference>
<dbReference type="STRING" id="1714355.BTO28_01375"/>
<dbReference type="Proteomes" id="UP000188613">
    <property type="component" value="Unassembled WGS sequence"/>
</dbReference>
<feature type="domain" description="Metallo-beta-lactamase" evidence="1">
    <location>
        <begin position="14"/>
        <end position="79"/>
    </location>
</feature>
<proteinExistence type="predicted"/>
<protein>
    <recommendedName>
        <fullName evidence="1">Metallo-beta-lactamase domain-containing protein</fullName>
    </recommendedName>
</protein>
<dbReference type="AlphaFoldDB" id="A0A1V2ACK3"/>
<dbReference type="PANTHER" id="PTHR30619:SF1">
    <property type="entry name" value="RECOMBINATION PROTEIN 2"/>
    <property type="match status" value="1"/>
</dbReference>
<dbReference type="InterPro" id="IPR036866">
    <property type="entry name" value="RibonucZ/Hydroxyglut_hydro"/>
</dbReference>
<dbReference type="InterPro" id="IPR052159">
    <property type="entry name" value="Competence_DNA_uptake"/>
</dbReference>
<sequence length="406" mass="46692">MSEIRLEVFKANRGDCILVSCEGETTTNILIDLGVKDTYVDCVQKRLEEIQSRGEHLDLLVLTHVDDDHIGGALPFLKDNGSHALSNKISVRDIWLNSYRHLSHKRTAEDINERVRNSMARQIVISDTNEETKISATDGTTVAGMLYKHHYPWNCAFDGQAVIERKKPIIINQEVKITVLTPTVEQIAALQRVWLEELKRKFPEIIFNDDEILDDAIFYASHYLEDEYVFDDVESISRGSLDINEGRFSEDPSVINASSITFILEFLNKRILFLADSPPSVLLHQLQALYPEMSPEHPLYFDAVKVSHHGSKRNTCSELVKQISSERFIFSASGKYGHPHMETVSRILLHSPYETIRKLYFNYETHTSKSLLRDDWMDKYKYLCRFGEIIRIPIEDADNEGEKNGR</sequence>
<dbReference type="RefSeq" id="WP_076763297.1">
    <property type="nucleotide sequence ID" value="NZ_MSFI01000001.1"/>
</dbReference>